<evidence type="ECO:0000259" key="2">
    <source>
        <dbReference type="Pfam" id="PF01882"/>
    </source>
</evidence>
<evidence type="ECO:0000313" key="3">
    <source>
        <dbReference type="EMBL" id="ODV54232.1"/>
    </source>
</evidence>
<dbReference type="EMBL" id="MECQ01000002">
    <property type="protein sequence ID" value="ODV54232.1"/>
    <property type="molecule type" value="Genomic_DNA"/>
</dbReference>
<dbReference type="PANTHER" id="PTHR34351:SF2">
    <property type="entry name" value="DUF58 DOMAIN-CONTAINING PROTEIN"/>
    <property type="match status" value="1"/>
</dbReference>
<name>A0A1E4R179_9BACI</name>
<keyword evidence="1" id="KW-1133">Transmembrane helix</keyword>
<feature type="transmembrane region" description="Helical" evidence="1">
    <location>
        <begin position="36"/>
        <end position="56"/>
    </location>
</feature>
<dbReference type="OrthoDB" id="140416at2"/>
<dbReference type="Pfam" id="PF01882">
    <property type="entry name" value="DUF58"/>
    <property type="match status" value="1"/>
</dbReference>
<reference evidence="3 4" key="1">
    <citation type="submission" date="2016-09" db="EMBL/GenBank/DDBJ databases">
        <title>Draft genome sequence of the soil isolate, Lysinibacillus fusiformis M5, a potential hypoxanthine producer.</title>
        <authorList>
            <person name="Gallegos-Monterrosa R."/>
            <person name="Maroti G."/>
            <person name="Balint B."/>
            <person name="Kovacs A.T."/>
        </authorList>
    </citation>
    <scope>NUCLEOTIDE SEQUENCE [LARGE SCALE GENOMIC DNA]</scope>
    <source>
        <strain evidence="3 4">M5</strain>
    </source>
</reference>
<evidence type="ECO:0000313" key="4">
    <source>
        <dbReference type="Proteomes" id="UP000094784"/>
    </source>
</evidence>
<dbReference type="RefSeq" id="WP_069482743.1">
    <property type="nucleotide sequence ID" value="NZ_KV766182.1"/>
</dbReference>
<dbReference type="AlphaFoldDB" id="A0A1E4R179"/>
<dbReference type="PANTHER" id="PTHR34351">
    <property type="entry name" value="SLR1927 PROTEIN-RELATED"/>
    <property type="match status" value="1"/>
</dbReference>
<organism evidence="3 4">
    <name type="scientific">Lysinibacillus fusiformis</name>
    <dbReference type="NCBI Taxonomy" id="28031"/>
    <lineage>
        <taxon>Bacteria</taxon>
        <taxon>Bacillati</taxon>
        <taxon>Bacillota</taxon>
        <taxon>Bacilli</taxon>
        <taxon>Bacillales</taxon>
        <taxon>Bacillaceae</taxon>
        <taxon>Lysinibacillus</taxon>
    </lineage>
</organism>
<evidence type="ECO:0000256" key="1">
    <source>
        <dbReference type="SAM" id="Phobius"/>
    </source>
</evidence>
<keyword evidence="1" id="KW-0472">Membrane</keyword>
<feature type="domain" description="DUF58" evidence="2">
    <location>
        <begin position="207"/>
        <end position="310"/>
    </location>
</feature>
<comment type="caution">
    <text evidence="3">The sequence shown here is derived from an EMBL/GenBank/DDBJ whole genome shotgun (WGS) entry which is preliminary data.</text>
</comment>
<sequence length="393" mass="45890">MKQWKAFLEKSKHFLLVVFLMIVTFCYAMFQGGFVSWFVFFTVSPFLVYALFFFVVRESILVVERKIEPAHVERGQSAKVMISIERKTRFPFAYMLMEELVDSEGLVQAKLQSSTAIKFVGFRKKFNWRYELVNMPRGEHRYLGVTVAFYDFFGWAKKMVVAEKEQTILVYPRLREMKYSALQTKYDVGPMMSPYSIVKDTTMAVGLREYVPGDRFSWIHWKSFAKTQTLQSKEFEDRQSSELMLVLDAKKSTLFEDKIELVASMLKMIVQELGDISFISAGEVTKVFPVIQGEKQLDQVMYHLAAIKSTENVKFRFYDQQAFKQVATLLYVTNEISEEFLHTLANIVKSCICFVVAKQPPVQSEVTLRYKHIQIVYVDPTDFYHVFTEVKKP</sequence>
<feature type="transmembrane region" description="Helical" evidence="1">
    <location>
        <begin position="12"/>
        <end position="30"/>
    </location>
</feature>
<protein>
    <recommendedName>
        <fullName evidence="2">DUF58 domain-containing protein</fullName>
    </recommendedName>
</protein>
<dbReference type="InterPro" id="IPR002881">
    <property type="entry name" value="DUF58"/>
</dbReference>
<gene>
    <name evidence="3" type="ORF">BG258_19460</name>
</gene>
<dbReference type="Proteomes" id="UP000094784">
    <property type="component" value="Unassembled WGS sequence"/>
</dbReference>
<keyword evidence="1" id="KW-0812">Transmembrane</keyword>
<proteinExistence type="predicted"/>
<accession>A0A1E4R179</accession>